<comment type="caution">
    <text evidence="1">The sequence shown here is derived from an EMBL/GenBank/DDBJ whole genome shotgun (WGS) entry which is preliminary data.</text>
</comment>
<keyword evidence="2" id="KW-1185">Reference proteome</keyword>
<proteinExistence type="predicted"/>
<protein>
    <submittedName>
        <fullName evidence="1">Uncharacterized protein</fullName>
    </submittedName>
</protein>
<evidence type="ECO:0000313" key="2">
    <source>
        <dbReference type="Proteomes" id="UP001054945"/>
    </source>
</evidence>
<organism evidence="1 2">
    <name type="scientific">Caerostris extrusa</name>
    <name type="common">Bark spider</name>
    <name type="synonym">Caerostris bankana</name>
    <dbReference type="NCBI Taxonomy" id="172846"/>
    <lineage>
        <taxon>Eukaryota</taxon>
        <taxon>Metazoa</taxon>
        <taxon>Ecdysozoa</taxon>
        <taxon>Arthropoda</taxon>
        <taxon>Chelicerata</taxon>
        <taxon>Arachnida</taxon>
        <taxon>Araneae</taxon>
        <taxon>Araneomorphae</taxon>
        <taxon>Entelegynae</taxon>
        <taxon>Araneoidea</taxon>
        <taxon>Araneidae</taxon>
        <taxon>Caerostris</taxon>
    </lineage>
</organism>
<dbReference type="AlphaFoldDB" id="A0AAV4TMY6"/>
<reference evidence="1 2" key="1">
    <citation type="submission" date="2021-06" db="EMBL/GenBank/DDBJ databases">
        <title>Caerostris extrusa draft genome.</title>
        <authorList>
            <person name="Kono N."/>
            <person name="Arakawa K."/>
        </authorList>
    </citation>
    <scope>NUCLEOTIDE SEQUENCE [LARGE SCALE GENOMIC DNA]</scope>
</reference>
<gene>
    <name evidence="1" type="ORF">CEXT_206021</name>
</gene>
<name>A0AAV4TMY6_CAEEX</name>
<dbReference type="EMBL" id="BPLR01011653">
    <property type="protein sequence ID" value="GIY47968.1"/>
    <property type="molecule type" value="Genomic_DNA"/>
</dbReference>
<dbReference type="Proteomes" id="UP001054945">
    <property type="component" value="Unassembled WGS sequence"/>
</dbReference>
<sequence length="106" mass="11955">MAHPKTIWSIPLSDEFSITDQPAENSPSNRSFRFVEEQTKPSRIHSVERNVICSLTNFAEHHQGVQTIAPAFRTRFVAHPTSEQIDLEASSIKDAVEDVRDPRGVN</sequence>
<evidence type="ECO:0000313" key="1">
    <source>
        <dbReference type="EMBL" id="GIY47968.1"/>
    </source>
</evidence>
<accession>A0AAV4TMY6</accession>